<evidence type="ECO:0000313" key="6">
    <source>
        <dbReference type="EMBL" id="KAJ8100556.1"/>
    </source>
</evidence>
<dbReference type="SUPFAM" id="SSF50465">
    <property type="entry name" value="EF-Tu/eEF-1alpha/eIF2-gamma C-terminal domain"/>
    <property type="match status" value="1"/>
</dbReference>
<dbReference type="SUPFAM" id="SSF52540">
    <property type="entry name" value="P-loop containing nucleoside triphosphate hydrolases"/>
    <property type="match status" value="1"/>
</dbReference>
<feature type="compositionally biased region" description="Polar residues" evidence="4">
    <location>
        <begin position="35"/>
        <end position="49"/>
    </location>
</feature>
<gene>
    <name evidence="6" type="ORF">POJ06DRAFT_238061</name>
</gene>
<protein>
    <submittedName>
        <fullName evidence="6">P-loop containing nucleoside triphosphate hydrolase protein</fullName>
    </submittedName>
</protein>
<dbReference type="InterPro" id="IPR004161">
    <property type="entry name" value="EFTu-like_2"/>
</dbReference>
<dbReference type="FunFam" id="3.40.50.300:FF:000091">
    <property type="entry name" value="Probable GTP-binding protein 1"/>
    <property type="match status" value="1"/>
</dbReference>
<dbReference type="CDD" id="cd03694">
    <property type="entry name" value="GTPBP_II"/>
    <property type="match status" value="1"/>
</dbReference>
<dbReference type="GeneID" id="80881146"/>
<name>A0AAD7VT19_9ASCO</name>
<dbReference type="InterPro" id="IPR009000">
    <property type="entry name" value="Transl_B-barrel_sf"/>
</dbReference>
<dbReference type="PANTHER" id="PTHR43721">
    <property type="entry name" value="ELONGATION FACTOR TU-RELATED"/>
    <property type="match status" value="1"/>
</dbReference>
<dbReference type="InterPro" id="IPR009001">
    <property type="entry name" value="Transl_elong_EF1A/Init_IF2_C"/>
</dbReference>
<feature type="region of interest" description="Disordered" evidence="4">
    <location>
        <begin position="1"/>
        <end position="49"/>
    </location>
</feature>
<dbReference type="Gene3D" id="3.40.50.300">
    <property type="entry name" value="P-loop containing nucleotide triphosphate hydrolases"/>
    <property type="match status" value="1"/>
</dbReference>
<dbReference type="CDD" id="cd04165">
    <property type="entry name" value="GTPBP1_like"/>
    <property type="match status" value="1"/>
</dbReference>
<sequence>MTSLNEFAAYVHSKSSSAASGKRASATSSGKRPKSSSTKPTLANNTPPHSIQSELDVLATLTLTDAQSPPESRVAFKECLLNLAEHKTELVSLIRQVVEDGRGESILSLTHDPLDPNVRIGLTPQEYDLALENIKSVCSLAELDCAVTELYSTEQQGDKSEKKHGFEVTKIGGVLIRERAVSVSQLLEIRVAVVGNVDAGKSTLLGVLTKGGLDDGRGKARVNLFRHKHEIETGRTSSVGMEIMGFDEKGRTVGANDGTRKASWKEIVAGSRKVLTFIDLAGHEKYLKTTVFGLMGGSPGKFTYFVMLMVGANAGMIGMAKEHLGVALALNVPVFICVTKIDMCPPNVLQSTINQVSKILRSPGCRKMPVFISSNRDVAEASTNFVSQRICPIFQISSVTGEGLEFVRMFLNLLPFHGQFDETAPFEFEVNDTFSVPFVGTVVSGVVLSGTVHTGDSVYIGPDSLGQFTSTAIRSIERKRQGVDTAHAGQSVSFAMKKIRRRDVRKGMVVLAQGDEPPRSVREFVAEVLILQHATTIKTRYQAMLHVGAVAQTCTIVELDRPYIRTGDRATVKFRFMLRPEYIRPGQKVLFREGRTRGLGVVKEVLYGN</sequence>
<dbReference type="EMBL" id="JARPMG010000005">
    <property type="protein sequence ID" value="KAJ8100556.1"/>
    <property type="molecule type" value="Genomic_DNA"/>
</dbReference>
<keyword evidence="6" id="KW-0378">Hydrolase</keyword>
<dbReference type="InterPro" id="IPR050055">
    <property type="entry name" value="EF-Tu_GTPase"/>
</dbReference>
<dbReference type="GO" id="GO:0003924">
    <property type="term" value="F:GTPase activity"/>
    <property type="evidence" value="ECO:0007669"/>
    <property type="project" value="InterPro"/>
</dbReference>
<dbReference type="InterPro" id="IPR035531">
    <property type="entry name" value="GTPBP1-like"/>
</dbReference>
<dbReference type="Gene3D" id="2.40.30.10">
    <property type="entry name" value="Translation factors"/>
    <property type="match status" value="2"/>
</dbReference>
<dbReference type="PANTHER" id="PTHR43721:SF9">
    <property type="entry name" value="GTP-BINDING PROTEIN 1"/>
    <property type="match status" value="1"/>
</dbReference>
<evidence type="ECO:0000313" key="7">
    <source>
        <dbReference type="Proteomes" id="UP001217417"/>
    </source>
</evidence>
<dbReference type="Pfam" id="PF03144">
    <property type="entry name" value="GTP_EFTU_D2"/>
    <property type="match status" value="1"/>
</dbReference>
<evidence type="ECO:0000259" key="5">
    <source>
        <dbReference type="PROSITE" id="PS51722"/>
    </source>
</evidence>
<reference evidence="6" key="1">
    <citation type="submission" date="2023-03" db="EMBL/GenBank/DDBJ databases">
        <title>Near-Complete genome sequence of Lipomyces tetrasporous NRRL Y-64009, an oleaginous yeast capable of growing on lignocellulosic hydrolysates.</title>
        <authorList>
            <consortium name="Lawrence Berkeley National Laboratory"/>
            <person name="Jagtap S.S."/>
            <person name="Liu J.-J."/>
            <person name="Walukiewicz H.E."/>
            <person name="Pangilinan J."/>
            <person name="Lipzen A."/>
            <person name="Ahrendt S."/>
            <person name="Koriabine M."/>
            <person name="Cobaugh K."/>
            <person name="Salamov A."/>
            <person name="Yoshinaga Y."/>
            <person name="Ng V."/>
            <person name="Daum C."/>
            <person name="Grigoriev I.V."/>
            <person name="Slininger P.J."/>
            <person name="Dien B.S."/>
            <person name="Jin Y.-S."/>
            <person name="Rao C.V."/>
        </authorList>
    </citation>
    <scope>NUCLEOTIDE SEQUENCE</scope>
    <source>
        <strain evidence="6">NRRL Y-64009</strain>
    </source>
</reference>
<comment type="similarity">
    <text evidence="1">Belongs to the TRAFAC class translation factor GTPase superfamily. Classic translation factor GTPase family. EF-Tu/EF-1A subfamily.</text>
</comment>
<dbReference type="InterPro" id="IPR027417">
    <property type="entry name" value="P-loop_NTPase"/>
</dbReference>
<dbReference type="AlphaFoldDB" id="A0AAD7VT19"/>
<dbReference type="SUPFAM" id="SSF50447">
    <property type="entry name" value="Translation proteins"/>
    <property type="match status" value="1"/>
</dbReference>
<feature type="compositionally biased region" description="Low complexity" evidence="4">
    <location>
        <begin position="13"/>
        <end position="30"/>
    </location>
</feature>
<dbReference type="RefSeq" id="XP_056044006.1">
    <property type="nucleotide sequence ID" value="XM_056185980.1"/>
</dbReference>
<dbReference type="CDD" id="cd03708">
    <property type="entry name" value="GTPBP_III"/>
    <property type="match status" value="1"/>
</dbReference>
<evidence type="ECO:0000256" key="2">
    <source>
        <dbReference type="ARBA" id="ARBA00022741"/>
    </source>
</evidence>
<keyword evidence="7" id="KW-1185">Reference proteome</keyword>
<dbReference type="Pfam" id="PF00009">
    <property type="entry name" value="GTP_EFTU"/>
    <property type="match status" value="1"/>
</dbReference>
<dbReference type="FunFam" id="2.40.30.10:FF:000014">
    <property type="entry name" value="Probable GTP-binding protein 1"/>
    <property type="match status" value="1"/>
</dbReference>
<keyword evidence="2" id="KW-0547">Nucleotide-binding</keyword>
<proteinExistence type="inferred from homology"/>
<organism evidence="6 7">
    <name type="scientific">Lipomyces tetrasporus</name>
    <dbReference type="NCBI Taxonomy" id="54092"/>
    <lineage>
        <taxon>Eukaryota</taxon>
        <taxon>Fungi</taxon>
        <taxon>Dikarya</taxon>
        <taxon>Ascomycota</taxon>
        <taxon>Saccharomycotina</taxon>
        <taxon>Lipomycetes</taxon>
        <taxon>Lipomycetales</taxon>
        <taxon>Lipomycetaceae</taxon>
        <taxon>Lipomyces</taxon>
    </lineage>
</organism>
<dbReference type="InterPro" id="IPR000795">
    <property type="entry name" value="T_Tr_GTP-bd_dom"/>
</dbReference>
<accession>A0AAD7VT19</accession>
<dbReference type="GO" id="GO:0005525">
    <property type="term" value="F:GTP binding"/>
    <property type="evidence" value="ECO:0007669"/>
    <property type="project" value="UniProtKB-KW"/>
</dbReference>
<dbReference type="PROSITE" id="PS51722">
    <property type="entry name" value="G_TR_2"/>
    <property type="match status" value="1"/>
</dbReference>
<evidence type="ECO:0000256" key="1">
    <source>
        <dbReference type="ARBA" id="ARBA00007249"/>
    </source>
</evidence>
<dbReference type="GO" id="GO:0003746">
    <property type="term" value="F:translation elongation factor activity"/>
    <property type="evidence" value="ECO:0007669"/>
    <property type="project" value="TreeGrafter"/>
</dbReference>
<evidence type="ECO:0000256" key="3">
    <source>
        <dbReference type="ARBA" id="ARBA00023134"/>
    </source>
</evidence>
<dbReference type="Proteomes" id="UP001217417">
    <property type="component" value="Unassembled WGS sequence"/>
</dbReference>
<keyword evidence="3" id="KW-0342">GTP-binding</keyword>
<evidence type="ECO:0000256" key="4">
    <source>
        <dbReference type="SAM" id="MobiDB-lite"/>
    </source>
</evidence>
<comment type="caution">
    <text evidence="6">The sequence shown here is derived from an EMBL/GenBank/DDBJ whole genome shotgun (WGS) entry which is preliminary data.</text>
</comment>
<feature type="domain" description="Tr-type G" evidence="5">
    <location>
        <begin position="186"/>
        <end position="420"/>
    </location>
</feature>